<dbReference type="PATRIC" id="fig|652.5.peg.1446"/>
<evidence type="ECO:0000256" key="6">
    <source>
        <dbReference type="RuleBase" id="RU004057"/>
    </source>
</evidence>
<keyword evidence="3 7" id="KW-0812">Transmembrane</keyword>
<keyword evidence="4 7" id="KW-1133">Transmembrane helix</keyword>
<evidence type="ECO:0000256" key="4">
    <source>
        <dbReference type="ARBA" id="ARBA00022989"/>
    </source>
</evidence>
<feature type="transmembrane region" description="Helical" evidence="7">
    <location>
        <begin position="149"/>
        <end position="168"/>
    </location>
</feature>
<evidence type="ECO:0000256" key="5">
    <source>
        <dbReference type="ARBA" id="ARBA00023136"/>
    </source>
</evidence>
<dbReference type="GO" id="GO:0006935">
    <property type="term" value="P:chemotaxis"/>
    <property type="evidence" value="ECO:0007669"/>
    <property type="project" value="InterPro"/>
</dbReference>
<keyword evidence="2" id="KW-1003">Cell membrane</keyword>
<dbReference type="EMBL" id="CP013067">
    <property type="protein sequence ID" value="ALP43247.1"/>
    <property type="molecule type" value="Genomic_DNA"/>
</dbReference>
<dbReference type="PANTHER" id="PTHR30433">
    <property type="entry name" value="CHEMOTAXIS PROTEIN MOTA"/>
    <property type="match status" value="1"/>
</dbReference>
<dbReference type="GO" id="GO:0005886">
    <property type="term" value="C:plasma membrane"/>
    <property type="evidence" value="ECO:0007669"/>
    <property type="project" value="UniProtKB-SubCell"/>
</dbReference>
<name>A0A0S2SND7_9GAMM</name>
<dbReference type="KEGG" id="asr:WL1483_3828"/>
<dbReference type="Proteomes" id="UP000058114">
    <property type="component" value="Chromosome"/>
</dbReference>
<evidence type="ECO:0000256" key="7">
    <source>
        <dbReference type="SAM" id="Phobius"/>
    </source>
</evidence>
<organism evidence="9 10">
    <name type="scientific">Aeromonas schubertii</name>
    <dbReference type="NCBI Taxonomy" id="652"/>
    <lineage>
        <taxon>Bacteria</taxon>
        <taxon>Pseudomonadati</taxon>
        <taxon>Pseudomonadota</taxon>
        <taxon>Gammaproteobacteria</taxon>
        <taxon>Aeromonadales</taxon>
        <taxon>Aeromonadaceae</taxon>
        <taxon>Aeromonas</taxon>
    </lineage>
</organism>
<comment type="similarity">
    <text evidence="6">Belongs to the exbB/tolQ family.</text>
</comment>
<feature type="transmembrane region" description="Helical" evidence="7">
    <location>
        <begin position="180"/>
        <end position="199"/>
    </location>
</feature>
<evidence type="ECO:0000259" key="8">
    <source>
        <dbReference type="Pfam" id="PF01618"/>
    </source>
</evidence>
<protein>
    <submittedName>
        <fullName evidence="9">MotA/TolQ/ExbB proton channel</fullName>
    </submittedName>
</protein>
<dbReference type="PANTHER" id="PTHR30433:SF3">
    <property type="entry name" value="MOTILITY PROTEIN A"/>
    <property type="match status" value="1"/>
</dbReference>
<dbReference type="AlphaFoldDB" id="A0A0S2SND7"/>
<evidence type="ECO:0000313" key="10">
    <source>
        <dbReference type="Proteomes" id="UP000058114"/>
    </source>
</evidence>
<accession>A0A0S2SND7</accession>
<evidence type="ECO:0000256" key="1">
    <source>
        <dbReference type="ARBA" id="ARBA00004651"/>
    </source>
</evidence>
<sequence>MIGWFGLLLALGSIALAQQWHSGSLWNLVDGPAFVIVVGGTLGAVILQTPSLYLRRALQQFGWLFMPPVLELEAQASRLESWAQRGRQYGLLALEEQSDQEREPFTKAGLGMLVDGVELERMRDLLEAEIMVEQERNEHSARVFESMGGYSPTIGIIGAVLGLIQAMVKLEQPAELGAGIAVAFVATIYGVGLANLLYLPVANRLRAFHYHQQLFQEMTLEGLLGIAHGESAPQLRRRLQIYLKGE</sequence>
<dbReference type="NCBIfam" id="NF006583">
    <property type="entry name" value="PRK09109.1"/>
    <property type="match status" value="1"/>
</dbReference>
<reference evidence="9 10" key="2">
    <citation type="journal article" date="2016" name="Genome Announc.">
        <title>Complete Genome Sequence of the Highly Virulent Aeromonas schubertii Strain WL1483, Isolated from Diseased Snakehead Fish (Channa argus) in China.</title>
        <authorList>
            <person name="Liu L."/>
            <person name="Li N."/>
            <person name="Zhang D."/>
            <person name="Fu X."/>
            <person name="Shi C."/>
            <person name="Lin Q."/>
            <person name="Hao G."/>
        </authorList>
    </citation>
    <scope>NUCLEOTIDE SEQUENCE [LARGE SCALE GENOMIC DNA]</scope>
    <source>
        <strain evidence="9 10">WL1483</strain>
    </source>
</reference>
<dbReference type="GO" id="GO:0015031">
    <property type="term" value="P:protein transport"/>
    <property type="evidence" value="ECO:0007669"/>
    <property type="project" value="UniProtKB-KW"/>
</dbReference>
<keyword evidence="6" id="KW-0813">Transport</keyword>
<feature type="transmembrane region" description="Helical" evidence="7">
    <location>
        <begin position="33"/>
        <end position="54"/>
    </location>
</feature>
<evidence type="ECO:0000256" key="3">
    <source>
        <dbReference type="ARBA" id="ARBA00022692"/>
    </source>
</evidence>
<reference evidence="10" key="1">
    <citation type="submission" date="2015-10" db="EMBL/GenBank/DDBJ databases">
        <title>Complete Genome Sequence of Aeromonas schubertii strain WL1483.</title>
        <authorList>
            <person name="Liu L."/>
        </authorList>
    </citation>
    <scope>NUCLEOTIDE SEQUENCE [LARGE SCALE GENOMIC DNA]</scope>
    <source>
        <strain evidence="10">WL1483</strain>
    </source>
</reference>
<keyword evidence="6" id="KW-0653">Protein transport</keyword>
<proteinExistence type="inferred from homology"/>
<evidence type="ECO:0000313" key="9">
    <source>
        <dbReference type="EMBL" id="ALP43247.1"/>
    </source>
</evidence>
<dbReference type="GO" id="GO:0071978">
    <property type="term" value="P:bacterial-type flagellum-dependent swarming motility"/>
    <property type="evidence" value="ECO:0007669"/>
    <property type="project" value="InterPro"/>
</dbReference>
<dbReference type="InterPro" id="IPR047055">
    <property type="entry name" value="MotA-like"/>
</dbReference>
<gene>
    <name evidence="9" type="ORF">WL1483_3828</name>
</gene>
<comment type="subcellular location">
    <subcellularLocation>
        <location evidence="1">Cell membrane</location>
        <topology evidence="1">Multi-pass membrane protein</topology>
    </subcellularLocation>
    <subcellularLocation>
        <location evidence="6">Membrane</location>
        <topology evidence="6">Multi-pass membrane protein</topology>
    </subcellularLocation>
</comment>
<keyword evidence="5 7" id="KW-0472">Membrane</keyword>
<dbReference type="InterPro" id="IPR002898">
    <property type="entry name" value="MotA_ExbB_proton_chnl"/>
</dbReference>
<feature type="domain" description="MotA/TolQ/ExbB proton channel" evidence="8">
    <location>
        <begin position="98"/>
        <end position="211"/>
    </location>
</feature>
<dbReference type="Pfam" id="PF01618">
    <property type="entry name" value="MotA_ExbB"/>
    <property type="match status" value="1"/>
</dbReference>
<evidence type="ECO:0000256" key="2">
    <source>
        <dbReference type="ARBA" id="ARBA00022475"/>
    </source>
</evidence>